<sequence length="383" mass="42796">MEIIIMGSKTSCMGAIILLSMLFMPTFIHALMAPEIRELRTKHRLSSLLVFGDSSVDPGNNNRITTTMKSNFLPYGMDFVGGRPTGRFCDGKLGTDFVADAIGYASTIPGFLDPNITKEDLLHAVSFASAGSGYDDLTSNLTQTISLSKQVEYLKHYKIHLEQYVGHKKANEILRKAVILLSMGTNDYLQNYFLEPTRPKQFTLDKYQDFLVSRMRLAIEEMHKVGAKRIGVVGVPPIGCMPIVMTFTGDGIHCVDKMNKAVLSLNSKIQKQMEAIRTQLNMKTIFVDVYNIIESAINNPKKYGTMSLSKFLNILRRHGDGSFFVRGLKIINAHFHVIGSDVVVVIKDQLWTYGTIGNKDFLGAYVQDLVRLQRDVAGQDHLS</sequence>
<dbReference type="InterPro" id="IPR035669">
    <property type="entry name" value="SGNH_plant_lipase-like"/>
</dbReference>
<dbReference type="RefSeq" id="XP_056689241.1">
    <property type="nucleotide sequence ID" value="XM_056833263.1"/>
</dbReference>
<comment type="similarity">
    <text evidence="1">Belongs to the 'GDSL' lipolytic enzyme family.</text>
</comment>
<proteinExistence type="inferred from homology"/>
<reference evidence="2" key="1">
    <citation type="journal article" date="2021" name="Nat. Commun.">
        <title>Genomic analyses provide insights into spinach domestication and the genetic basis of agronomic traits.</title>
        <authorList>
            <person name="Cai X."/>
            <person name="Sun X."/>
            <person name="Xu C."/>
            <person name="Sun H."/>
            <person name="Wang X."/>
            <person name="Ge C."/>
            <person name="Zhang Z."/>
            <person name="Wang Q."/>
            <person name="Fei Z."/>
            <person name="Jiao C."/>
            <person name="Wang Q."/>
        </authorList>
    </citation>
    <scope>NUCLEOTIDE SEQUENCE [LARGE SCALE GENOMIC DNA]</scope>
    <source>
        <strain evidence="2">cv. Varoflay</strain>
    </source>
</reference>
<evidence type="ECO:0000313" key="2">
    <source>
        <dbReference type="Proteomes" id="UP000813463"/>
    </source>
</evidence>
<dbReference type="InterPro" id="IPR050592">
    <property type="entry name" value="GDSL_lipolytic_enzyme"/>
</dbReference>
<dbReference type="Proteomes" id="UP000813463">
    <property type="component" value="Chromosome 6"/>
</dbReference>
<keyword evidence="2" id="KW-1185">Reference proteome</keyword>
<reference evidence="3" key="2">
    <citation type="submission" date="2025-08" db="UniProtKB">
        <authorList>
            <consortium name="RefSeq"/>
        </authorList>
    </citation>
    <scope>IDENTIFICATION</scope>
    <source>
        <tissue evidence="3">Leaf</tissue>
    </source>
</reference>
<name>A0ABM3R0V5_SPIOL</name>
<dbReference type="Gene3D" id="3.40.50.1110">
    <property type="entry name" value="SGNH hydrolase"/>
    <property type="match status" value="1"/>
</dbReference>
<evidence type="ECO:0000256" key="1">
    <source>
        <dbReference type="ARBA" id="ARBA00008668"/>
    </source>
</evidence>
<accession>A0ABM3R0V5</accession>
<gene>
    <name evidence="3" type="primary">LOC110803871</name>
</gene>
<organism evidence="2 3">
    <name type="scientific">Spinacia oleracea</name>
    <name type="common">Spinach</name>
    <dbReference type="NCBI Taxonomy" id="3562"/>
    <lineage>
        <taxon>Eukaryota</taxon>
        <taxon>Viridiplantae</taxon>
        <taxon>Streptophyta</taxon>
        <taxon>Embryophyta</taxon>
        <taxon>Tracheophyta</taxon>
        <taxon>Spermatophyta</taxon>
        <taxon>Magnoliopsida</taxon>
        <taxon>eudicotyledons</taxon>
        <taxon>Gunneridae</taxon>
        <taxon>Pentapetalae</taxon>
        <taxon>Caryophyllales</taxon>
        <taxon>Chenopodiaceae</taxon>
        <taxon>Chenopodioideae</taxon>
        <taxon>Anserineae</taxon>
        <taxon>Spinacia</taxon>
    </lineage>
</organism>
<dbReference type="PANTHER" id="PTHR45642">
    <property type="entry name" value="GDSL ESTERASE/LIPASE EXL3"/>
    <property type="match status" value="1"/>
</dbReference>
<protein>
    <submittedName>
        <fullName evidence="3">GDSL esterase/lipase At5g45950 isoform X1</fullName>
    </submittedName>
</protein>
<dbReference type="InterPro" id="IPR001087">
    <property type="entry name" value="GDSL"/>
</dbReference>
<dbReference type="CDD" id="cd01837">
    <property type="entry name" value="SGNH_plant_lipase_like"/>
    <property type="match status" value="1"/>
</dbReference>
<evidence type="ECO:0000313" key="3">
    <source>
        <dbReference type="RefSeq" id="XP_056689241.1"/>
    </source>
</evidence>
<dbReference type="GeneID" id="110803871"/>
<dbReference type="InterPro" id="IPR036514">
    <property type="entry name" value="SGNH_hydro_sf"/>
</dbReference>
<dbReference type="Pfam" id="PF00657">
    <property type="entry name" value="Lipase_GDSL"/>
    <property type="match status" value="1"/>
</dbReference>
<dbReference type="PANTHER" id="PTHR45642:SF7">
    <property type="entry name" value="GDSL ESTERASE_LIPASE"/>
    <property type="match status" value="1"/>
</dbReference>